<dbReference type="Proteomes" id="UP000214646">
    <property type="component" value="Unassembled WGS sequence"/>
</dbReference>
<protein>
    <submittedName>
        <fullName evidence="1">Uncharacterized protein</fullName>
    </submittedName>
</protein>
<evidence type="ECO:0000313" key="2">
    <source>
        <dbReference type="Proteomes" id="UP000214646"/>
    </source>
</evidence>
<name>A0A225E0U2_9BACT</name>
<dbReference type="AlphaFoldDB" id="A0A225E0U2"/>
<reference evidence="2" key="1">
    <citation type="submission" date="2017-06" db="EMBL/GenBank/DDBJ databases">
        <title>Genome analysis of Fimbriiglobus ruber SP5, the first member of the order Planctomycetales with confirmed chitinolytic capability.</title>
        <authorList>
            <person name="Ravin N.V."/>
            <person name="Rakitin A.L."/>
            <person name="Ivanova A.A."/>
            <person name="Beletsky A.V."/>
            <person name="Kulichevskaya I.S."/>
            <person name="Mardanov A.V."/>
            <person name="Dedysh S.N."/>
        </authorList>
    </citation>
    <scope>NUCLEOTIDE SEQUENCE [LARGE SCALE GENOMIC DNA]</scope>
    <source>
        <strain evidence="2">SP5</strain>
    </source>
</reference>
<comment type="caution">
    <text evidence="1">The sequence shown here is derived from an EMBL/GenBank/DDBJ whole genome shotgun (WGS) entry which is preliminary data.</text>
</comment>
<evidence type="ECO:0000313" key="1">
    <source>
        <dbReference type="EMBL" id="OWK47211.1"/>
    </source>
</evidence>
<keyword evidence="2" id="KW-1185">Reference proteome</keyword>
<dbReference type="EMBL" id="NIDE01000001">
    <property type="protein sequence ID" value="OWK47211.1"/>
    <property type="molecule type" value="Genomic_DNA"/>
</dbReference>
<accession>A0A225E0U2</accession>
<sequence>MDIQLRHRNEQVWSVEKLSQQEIYNHKHAYTSFRFDEIPEFLKDAIAKPKP</sequence>
<gene>
    <name evidence="1" type="ORF">FRUB_00910</name>
</gene>
<proteinExistence type="predicted"/>
<organism evidence="1 2">
    <name type="scientific">Fimbriiglobus ruber</name>
    <dbReference type="NCBI Taxonomy" id="1908690"/>
    <lineage>
        <taxon>Bacteria</taxon>
        <taxon>Pseudomonadati</taxon>
        <taxon>Planctomycetota</taxon>
        <taxon>Planctomycetia</taxon>
        <taxon>Gemmatales</taxon>
        <taxon>Gemmataceae</taxon>
        <taxon>Fimbriiglobus</taxon>
    </lineage>
</organism>